<sequence>MRAGVLALALSLGPAAAAQEEALRLPSGQAARLFEVLTDRPAGGGPIYRFRYVAEGFSAGAERLDAISADLAWLCEAHALPRIPNSGPRPGRVIISLADRGSEFGVYDEAVTQVFEAYRVEGDRCIWEMF</sequence>
<dbReference type="RefSeq" id="WP_377068968.1">
    <property type="nucleotide sequence ID" value="NZ_JBHMEC010000012.1"/>
</dbReference>
<feature type="chain" id="PRO_5047105484" evidence="1">
    <location>
        <begin position="18"/>
        <end position="130"/>
    </location>
</feature>
<protein>
    <submittedName>
        <fullName evidence="2">DUF6497 family protein</fullName>
    </submittedName>
</protein>
<dbReference type="Pfam" id="PF20107">
    <property type="entry name" value="DUF6497"/>
    <property type="match status" value="1"/>
</dbReference>
<keyword evidence="3" id="KW-1185">Reference proteome</keyword>
<evidence type="ECO:0000313" key="2">
    <source>
        <dbReference type="EMBL" id="MFB9149747.1"/>
    </source>
</evidence>
<evidence type="ECO:0000256" key="1">
    <source>
        <dbReference type="SAM" id="SignalP"/>
    </source>
</evidence>
<reference evidence="2 3" key="1">
    <citation type="submission" date="2024-09" db="EMBL/GenBank/DDBJ databases">
        <authorList>
            <person name="Sun Q."/>
            <person name="Mori K."/>
        </authorList>
    </citation>
    <scope>NUCLEOTIDE SEQUENCE [LARGE SCALE GENOMIC DNA]</scope>
    <source>
        <strain evidence="2 3">CECT 9424</strain>
    </source>
</reference>
<comment type="caution">
    <text evidence="2">The sequence shown here is derived from an EMBL/GenBank/DDBJ whole genome shotgun (WGS) entry which is preliminary data.</text>
</comment>
<dbReference type="EMBL" id="JBHMEC010000012">
    <property type="protein sequence ID" value="MFB9149747.1"/>
    <property type="molecule type" value="Genomic_DNA"/>
</dbReference>
<dbReference type="InterPro" id="IPR045467">
    <property type="entry name" value="DUF6497"/>
</dbReference>
<evidence type="ECO:0000313" key="3">
    <source>
        <dbReference type="Proteomes" id="UP001589670"/>
    </source>
</evidence>
<name>A0ABV5HZ92_9RHOB</name>
<organism evidence="2 3">
    <name type="scientific">Roseovarius ramblicola</name>
    <dbReference type="NCBI Taxonomy" id="2022336"/>
    <lineage>
        <taxon>Bacteria</taxon>
        <taxon>Pseudomonadati</taxon>
        <taxon>Pseudomonadota</taxon>
        <taxon>Alphaproteobacteria</taxon>
        <taxon>Rhodobacterales</taxon>
        <taxon>Roseobacteraceae</taxon>
        <taxon>Roseovarius</taxon>
    </lineage>
</organism>
<accession>A0ABV5HZ92</accession>
<gene>
    <name evidence="2" type="ORF">ACFFU4_08305</name>
</gene>
<dbReference type="Proteomes" id="UP001589670">
    <property type="component" value="Unassembled WGS sequence"/>
</dbReference>
<proteinExistence type="predicted"/>
<feature type="signal peptide" evidence="1">
    <location>
        <begin position="1"/>
        <end position="17"/>
    </location>
</feature>
<keyword evidence="1" id="KW-0732">Signal</keyword>